<evidence type="ECO:0000313" key="3">
    <source>
        <dbReference type="Proteomes" id="UP001054252"/>
    </source>
</evidence>
<organism evidence="2 3">
    <name type="scientific">Rubroshorea leprosula</name>
    <dbReference type="NCBI Taxonomy" id="152421"/>
    <lineage>
        <taxon>Eukaryota</taxon>
        <taxon>Viridiplantae</taxon>
        <taxon>Streptophyta</taxon>
        <taxon>Embryophyta</taxon>
        <taxon>Tracheophyta</taxon>
        <taxon>Spermatophyta</taxon>
        <taxon>Magnoliopsida</taxon>
        <taxon>eudicotyledons</taxon>
        <taxon>Gunneridae</taxon>
        <taxon>Pentapetalae</taxon>
        <taxon>rosids</taxon>
        <taxon>malvids</taxon>
        <taxon>Malvales</taxon>
        <taxon>Dipterocarpaceae</taxon>
        <taxon>Rubroshorea</taxon>
    </lineage>
</organism>
<dbReference type="EMBL" id="BPVZ01000049">
    <property type="protein sequence ID" value="GKV17942.1"/>
    <property type="molecule type" value="Genomic_DNA"/>
</dbReference>
<dbReference type="AlphaFoldDB" id="A0AAV5K270"/>
<dbReference type="Proteomes" id="UP001054252">
    <property type="component" value="Unassembled WGS sequence"/>
</dbReference>
<feature type="compositionally biased region" description="Basic and acidic residues" evidence="1">
    <location>
        <begin position="192"/>
        <end position="210"/>
    </location>
</feature>
<feature type="compositionally biased region" description="Basic residues" evidence="1">
    <location>
        <begin position="44"/>
        <end position="55"/>
    </location>
</feature>
<feature type="compositionally biased region" description="Polar residues" evidence="1">
    <location>
        <begin position="136"/>
        <end position="154"/>
    </location>
</feature>
<comment type="caution">
    <text evidence="2">The sequence shown here is derived from an EMBL/GenBank/DDBJ whole genome shotgun (WGS) entry which is preliminary data.</text>
</comment>
<feature type="region of interest" description="Disordered" evidence="1">
    <location>
        <begin position="76"/>
        <end position="96"/>
    </location>
</feature>
<accession>A0AAV5K270</accession>
<evidence type="ECO:0000256" key="1">
    <source>
        <dbReference type="SAM" id="MobiDB-lite"/>
    </source>
</evidence>
<protein>
    <submittedName>
        <fullName evidence="2">Uncharacterized protein</fullName>
    </submittedName>
</protein>
<gene>
    <name evidence="2" type="ORF">SLEP1_g28390</name>
</gene>
<feature type="region of interest" description="Disordered" evidence="1">
    <location>
        <begin position="191"/>
        <end position="210"/>
    </location>
</feature>
<feature type="region of interest" description="Disordered" evidence="1">
    <location>
        <begin position="39"/>
        <end position="59"/>
    </location>
</feature>
<proteinExistence type="predicted"/>
<sequence>MRSRSHRHRGTELQPWAHRGCVQRPGGKPCSVAECEREHEHGAKLKRKRKHGRGHAGRECRCHDTGLRLRHIRIRGRRSKVDRSRRSGPCQRKRQYKGRGVKLWIGRLGRDVGTRERKHGRGRKRNMECSRGEPCTSWQRPCQGRGTWSRSSHAGTRRSGRGRPQCMPCQQQIGEAQKIPEAAGCTVMVPDRGLDKDVNNAPDKRMNSTR</sequence>
<reference evidence="2 3" key="1">
    <citation type="journal article" date="2021" name="Commun. Biol.">
        <title>The genome of Shorea leprosula (Dipterocarpaceae) highlights the ecological relevance of drought in aseasonal tropical rainforests.</title>
        <authorList>
            <person name="Ng K.K.S."/>
            <person name="Kobayashi M.J."/>
            <person name="Fawcett J.A."/>
            <person name="Hatakeyama M."/>
            <person name="Paape T."/>
            <person name="Ng C.H."/>
            <person name="Ang C.C."/>
            <person name="Tnah L.H."/>
            <person name="Lee C.T."/>
            <person name="Nishiyama T."/>
            <person name="Sese J."/>
            <person name="O'Brien M.J."/>
            <person name="Copetti D."/>
            <person name="Mohd Noor M.I."/>
            <person name="Ong R.C."/>
            <person name="Putra M."/>
            <person name="Sireger I.Z."/>
            <person name="Indrioko S."/>
            <person name="Kosugi Y."/>
            <person name="Izuno A."/>
            <person name="Isagi Y."/>
            <person name="Lee S.L."/>
            <person name="Shimizu K.K."/>
        </authorList>
    </citation>
    <scope>NUCLEOTIDE SEQUENCE [LARGE SCALE GENOMIC DNA]</scope>
    <source>
        <strain evidence="2">214</strain>
    </source>
</reference>
<evidence type="ECO:0000313" key="2">
    <source>
        <dbReference type="EMBL" id="GKV17942.1"/>
    </source>
</evidence>
<keyword evidence="3" id="KW-1185">Reference proteome</keyword>
<feature type="region of interest" description="Disordered" evidence="1">
    <location>
        <begin position="135"/>
        <end position="167"/>
    </location>
</feature>
<name>A0AAV5K270_9ROSI</name>